<evidence type="ECO:0000256" key="3">
    <source>
        <dbReference type="ARBA" id="ARBA00022784"/>
    </source>
</evidence>
<evidence type="ECO:0000256" key="7">
    <source>
        <dbReference type="PIRSR" id="PIRSR000290-1"/>
    </source>
</evidence>
<evidence type="ECO:0000259" key="11">
    <source>
        <dbReference type="PROSITE" id="PS00497"/>
    </source>
</evidence>
<feature type="disulfide bond" evidence="8">
    <location>
        <begin position="110"/>
        <end position="174"/>
    </location>
</feature>
<dbReference type="PROSITE" id="PS00497">
    <property type="entry name" value="TYROSINASE_1"/>
    <property type="match status" value="1"/>
</dbReference>
<evidence type="ECO:0000313" key="13">
    <source>
        <dbReference type="Proteomes" id="UP000195402"/>
    </source>
</evidence>
<dbReference type="STRING" id="56857.A0A200PQT6"/>
<dbReference type="Pfam" id="PF12142">
    <property type="entry name" value="PPO1_DWL"/>
    <property type="match status" value="1"/>
</dbReference>
<feature type="binding site" evidence="7">
    <location>
        <position position="330"/>
    </location>
    <ligand>
        <name>Cu cation</name>
        <dbReference type="ChEBI" id="CHEBI:23378"/>
        <label>B</label>
    </ligand>
</feature>
<evidence type="ECO:0000256" key="2">
    <source>
        <dbReference type="ARBA" id="ARBA00022723"/>
    </source>
</evidence>
<feature type="binding site" evidence="7">
    <location>
        <position position="173"/>
    </location>
    <ligand>
        <name>Cu cation</name>
        <dbReference type="ChEBI" id="CHEBI:23378"/>
        <label>A</label>
    </ligand>
</feature>
<feature type="binding site" evidence="7">
    <location>
        <position position="202"/>
    </location>
    <ligand>
        <name>Cu cation</name>
        <dbReference type="ChEBI" id="CHEBI:23378"/>
        <label>A</label>
    </ligand>
</feature>
<dbReference type="InterPro" id="IPR022740">
    <property type="entry name" value="Polyphenol_oxidase_C"/>
</dbReference>
<keyword evidence="6 8" id="KW-1015">Disulfide bond</keyword>
<dbReference type="InParanoid" id="A0A200PQT6"/>
<evidence type="ECO:0000256" key="4">
    <source>
        <dbReference type="ARBA" id="ARBA00023002"/>
    </source>
</evidence>
<dbReference type="GO" id="GO:0004097">
    <property type="term" value="F:catechol oxidase activity"/>
    <property type="evidence" value="ECO:0007669"/>
    <property type="project" value="InterPro"/>
</dbReference>
<dbReference type="InterPro" id="IPR050316">
    <property type="entry name" value="Tyrosinase/Hemocyanin"/>
</dbReference>
<dbReference type="OrthoDB" id="6132182at2759"/>
<feature type="domain" description="Tyrosinase copper-binding" evidence="11">
    <location>
        <begin position="193"/>
        <end position="210"/>
    </location>
</feature>
<proteinExistence type="inferred from homology"/>
<comment type="caution">
    <text evidence="12">The sequence shown here is derived from an EMBL/GenBank/DDBJ whole genome shotgun (WGS) entry which is preliminary data.</text>
</comment>
<keyword evidence="5 7" id="KW-0186">Copper</keyword>
<evidence type="ECO:0000256" key="1">
    <source>
        <dbReference type="ARBA" id="ARBA00009928"/>
    </source>
</evidence>
<dbReference type="InterPro" id="IPR022739">
    <property type="entry name" value="Polyphenol_oxidase_cen"/>
</dbReference>
<organism evidence="12 13">
    <name type="scientific">Macleaya cordata</name>
    <name type="common">Five-seeded plume-poppy</name>
    <name type="synonym">Bocconia cordata</name>
    <dbReference type="NCBI Taxonomy" id="56857"/>
    <lineage>
        <taxon>Eukaryota</taxon>
        <taxon>Viridiplantae</taxon>
        <taxon>Streptophyta</taxon>
        <taxon>Embryophyta</taxon>
        <taxon>Tracheophyta</taxon>
        <taxon>Spermatophyta</taxon>
        <taxon>Magnoliopsida</taxon>
        <taxon>Ranunculales</taxon>
        <taxon>Papaveraceae</taxon>
        <taxon>Papaveroideae</taxon>
        <taxon>Macleaya</taxon>
    </lineage>
</organism>
<comment type="similarity">
    <text evidence="1">Belongs to the tyrosinase family.</text>
</comment>
<feature type="cross-link" description="2'-(S-cysteinyl)-histidine (Cys-His)" evidence="9">
    <location>
        <begin position="177"/>
        <end position="193"/>
    </location>
</feature>
<dbReference type="GO" id="GO:0046148">
    <property type="term" value="P:pigment biosynthetic process"/>
    <property type="evidence" value="ECO:0007669"/>
    <property type="project" value="InterPro"/>
</dbReference>
<dbReference type="PIRSF" id="PIRSF000290">
    <property type="entry name" value="PPO_plant"/>
    <property type="match status" value="1"/>
</dbReference>
<dbReference type="InterPro" id="IPR016213">
    <property type="entry name" value="Polyphenol_oxidase"/>
</dbReference>
<feature type="binding site" evidence="7">
    <location>
        <position position="193"/>
    </location>
    <ligand>
        <name>Cu cation</name>
        <dbReference type="ChEBI" id="CHEBI:23378"/>
        <label>A</label>
    </ligand>
</feature>
<comment type="cofactor">
    <cofactor evidence="7">
        <name>Cu(2+)</name>
        <dbReference type="ChEBI" id="CHEBI:29036"/>
    </cofactor>
    <text evidence="7">Binds 2 copper ions per subunit.</text>
</comment>
<dbReference type="SUPFAM" id="SSF48056">
    <property type="entry name" value="Di-copper centre-containing domain"/>
    <property type="match status" value="1"/>
</dbReference>
<accession>A0A200PQT6</accession>
<dbReference type="InterPro" id="IPR002227">
    <property type="entry name" value="Tyrosinase_Cu-bd"/>
</dbReference>
<dbReference type="Pfam" id="PF12143">
    <property type="entry name" value="PPO1_KFDV"/>
    <property type="match status" value="1"/>
</dbReference>
<evidence type="ECO:0000256" key="9">
    <source>
        <dbReference type="PIRSR" id="PIRSR000290-3"/>
    </source>
</evidence>
<gene>
    <name evidence="12" type="ORF">BVC80_9087g24</name>
</gene>
<dbReference type="GO" id="GO:0046872">
    <property type="term" value="F:metal ion binding"/>
    <property type="evidence" value="ECO:0007669"/>
    <property type="project" value="UniProtKB-KW"/>
</dbReference>
<feature type="region of interest" description="Disordered" evidence="10">
    <location>
        <begin position="1"/>
        <end position="54"/>
    </location>
</feature>
<evidence type="ECO:0000313" key="12">
    <source>
        <dbReference type="EMBL" id="OVA00538.1"/>
    </source>
</evidence>
<dbReference type="Gene3D" id="1.10.1280.10">
    <property type="entry name" value="Di-copper center containing domain from catechol oxidase"/>
    <property type="match status" value="1"/>
</dbReference>
<dbReference type="PANTHER" id="PTHR11474:SF76">
    <property type="entry name" value="SHKT DOMAIN-CONTAINING PROTEIN"/>
    <property type="match status" value="1"/>
</dbReference>
<evidence type="ECO:0000256" key="5">
    <source>
        <dbReference type="ARBA" id="ARBA00023008"/>
    </source>
</evidence>
<dbReference type="Proteomes" id="UP000195402">
    <property type="component" value="Unassembled WGS sequence"/>
</dbReference>
<feature type="disulfide bond" evidence="8">
    <location>
        <begin position="96"/>
        <end position="111"/>
    </location>
</feature>
<reference evidence="12 13" key="1">
    <citation type="journal article" date="2017" name="Mol. Plant">
        <title>The Genome of Medicinal Plant Macleaya cordata Provides New Insights into Benzylisoquinoline Alkaloids Metabolism.</title>
        <authorList>
            <person name="Liu X."/>
            <person name="Liu Y."/>
            <person name="Huang P."/>
            <person name="Ma Y."/>
            <person name="Qing Z."/>
            <person name="Tang Q."/>
            <person name="Cao H."/>
            <person name="Cheng P."/>
            <person name="Zheng Y."/>
            <person name="Yuan Z."/>
            <person name="Zhou Y."/>
            <person name="Liu J."/>
            <person name="Tang Z."/>
            <person name="Zhuo Y."/>
            <person name="Zhang Y."/>
            <person name="Yu L."/>
            <person name="Huang J."/>
            <person name="Yang P."/>
            <person name="Peng Q."/>
            <person name="Zhang J."/>
            <person name="Jiang W."/>
            <person name="Zhang Z."/>
            <person name="Lin K."/>
            <person name="Ro D.K."/>
            <person name="Chen X."/>
            <person name="Xiong X."/>
            <person name="Shang Y."/>
            <person name="Huang S."/>
            <person name="Zeng J."/>
        </authorList>
    </citation>
    <scope>NUCLEOTIDE SEQUENCE [LARGE SCALE GENOMIC DNA]</scope>
    <source>
        <strain evidence="13">cv. BLH2017</strain>
        <tissue evidence="12">Root</tissue>
    </source>
</reference>
<keyword evidence="2 7" id="KW-0479">Metal-binding</keyword>
<dbReference type="Pfam" id="PF00264">
    <property type="entry name" value="Tyrosinase"/>
    <property type="match status" value="1"/>
</dbReference>
<dbReference type="PANTHER" id="PTHR11474">
    <property type="entry name" value="TYROSINASE FAMILY MEMBER"/>
    <property type="match status" value="1"/>
</dbReference>
<keyword evidence="13" id="KW-1185">Reference proteome</keyword>
<dbReference type="AlphaFoldDB" id="A0A200PQT6"/>
<feature type="binding site" evidence="7">
    <location>
        <position position="326"/>
    </location>
    <ligand>
        <name>Cu cation</name>
        <dbReference type="ChEBI" id="CHEBI:23378"/>
        <label>B</label>
    </ligand>
</feature>
<evidence type="ECO:0000256" key="6">
    <source>
        <dbReference type="ARBA" id="ARBA00023157"/>
    </source>
</evidence>
<feature type="binding site" evidence="7">
    <location>
        <position position="359"/>
    </location>
    <ligand>
        <name>Cu cation</name>
        <dbReference type="ChEBI" id="CHEBI:23378"/>
        <label>B</label>
    </ligand>
</feature>
<feature type="compositionally biased region" description="Low complexity" evidence="10">
    <location>
        <begin position="1"/>
        <end position="14"/>
    </location>
</feature>
<keyword evidence="4" id="KW-0560">Oxidoreductase</keyword>
<name>A0A200PQT6_MACCD</name>
<feature type="compositionally biased region" description="Polar residues" evidence="10">
    <location>
        <begin position="15"/>
        <end position="27"/>
    </location>
</feature>
<dbReference type="EMBL" id="MVGT01004291">
    <property type="protein sequence ID" value="OVA00538.1"/>
    <property type="molecule type" value="Genomic_DNA"/>
</dbReference>
<evidence type="ECO:0000256" key="10">
    <source>
        <dbReference type="SAM" id="MobiDB-lite"/>
    </source>
</evidence>
<sequence length="595" mass="66844">MSLSLLASSTTISSPVTSGNPLRQRANTRPAVHLSNRAPYTSCEQNKQNKDDTHVVDRRNVLLGLGGLYGATATATIGGNTTAIGAPLSPPDLSKCHLATDDATNQQVKCCPPYTTAKFKDFEPPSHRDPLRVRKPAHKLRADEIARFEEAIAKMKALPADDPWSYMQQATIHCTYCNGAFDQKGTETLLQIHGSWFFLPWHRYYLYFWERILGKLIGDPTFAIPYWNWDTPEGMYMPKIYLNPQSPLYDDTRDKNHYSSVLDYNYAYGDPNPAGPQIEETITSNLCRLDRIFKESHHQPSLFMGKPLRAGEVVPANASGSCENLHNTMHQWVGPPTSPYYNMGNFYTAARDTIFFGHHANIDRLWDVYSKFRGQRPEFRDRDWLDSTFIFYDENREVVQVKVRDSLTPEHLRYTYSPEKLPWTNIRRQCRKLKKAAKKRSAGDSMKLIPVSEFGSQPRALTETIRALVARPKTSRSKDEKEEAVEVLVIEGITVPPGTPARFDIYVTQPIEGLVGPDNGELAGSYVKIPHGHHKSSASAGHSHGNSNLELGISTLLEDIEGEGSDKLVVTLVPRNGDVTVAGIHIDLFDVDEED</sequence>
<keyword evidence="3" id="KW-0883">Thioether bond</keyword>
<dbReference type="OMA" id="IDFEYAW"/>
<protein>
    <submittedName>
        <fullName evidence="12">Tyrosinase</fullName>
    </submittedName>
</protein>
<dbReference type="PRINTS" id="PR00092">
    <property type="entry name" value="TYROSINASE"/>
</dbReference>
<dbReference type="InterPro" id="IPR008922">
    <property type="entry name" value="Di-copper_centre_dom_sf"/>
</dbReference>
<evidence type="ECO:0000256" key="8">
    <source>
        <dbReference type="PIRSR" id="PIRSR000290-2"/>
    </source>
</evidence>